<feature type="short sequence motif" description="RadA KNRFG motif" evidence="11">
    <location>
        <begin position="255"/>
        <end position="259"/>
    </location>
</feature>
<dbReference type="Pfam" id="PF13481">
    <property type="entry name" value="AAA_25"/>
    <property type="match status" value="1"/>
</dbReference>
<keyword evidence="16" id="KW-1185">Reference proteome</keyword>
<evidence type="ECO:0000256" key="5">
    <source>
        <dbReference type="ARBA" id="ARBA00022801"/>
    </source>
</evidence>
<dbReference type="PRINTS" id="PR01874">
    <property type="entry name" value="DNAREPAIRADA"/>
</dbReference>
<name>A0ABQ4D306_9ACTN</name>
<dbReference type="Pfam" id="PF18073">
    <property type="entry name" value="Zn_ribbon_LapB"/>
    <property type="match status" value="1"/>
</dbReference>
<organism evidence="15 16">
    <name type="scientific">Asanoa siamensis</name>
    <dbReference type="NCBI Taxonomy" id="926357"/>
    <lineage>
        <taxon>Bacteria</taxon>
        <taxon>Bacillati</taxon>
        <taxon>Actinomycetota</taxon>
        <taxon>Actinomycetes</taxon>
        <taxon>Micromonosporales</taxon>
        <taxon>Micromonosporaceae</taxon>
        <taxon>Asanoa</taxon>
    </lineage>
</organism>
<evidence type="ECO:0000259" key="14">
    <source>
        <dbReference type="PROSITE" id="PS50162"/>
    </source>
</evidence>
<proteinExistence type="inferred from homology"/>
<keyword evidence="5" id="KW-0378">Hydrolase</keyword>
<dbReference type="CDD" id="cd01121">
    <property type="entry name" value="RadA_SMS_N"/>
    <property type="match status" value="1"/>
</dbReference>
<dbReference type="InterPro" id="IPR020568">
    <property type="entry name" value="Ribosomal_Su5_D2-typ_SF"/>
</dbReference>
<comment type="caution">
    <text evidence="15">The sequence shown here is derived from an EMBL/GenBank/DDBJ whole genome shotgun (WGS) entry which is preliminary data.</text>
</comment>
<dbReference type="RefSeq" id="WP_239127556.1">
    <property type="nucleotide sequence ID" value="NZ_BONE01000108.1"/>
</dbReference>
<dbReference type="SUPFAM" id="SSF52540">
    <property type="entry name" value="P-loop containing nucleoside triphosphate hydrolases"/>
    <property type="match status" value="1"/>
</dbReference>
<evidence type="ECO:0000256" key="1">
    <source>
        <dbReference type="ARBA" id="ARBA00022723"/>
    </source>
</evidence>
<comment type="function">
    <text evidence="11">Plays a role in repairing double-strand DNA breaks, probably involving stabilizing or processing branched DNA or blocked replication forks.</text>
</comment>
<feature type="region of interest" description="Lon-protease-like" evidence="11">
    <location>
        <begin position="355"/>
        <end position="464"/>
    </location>
</feature>
<reference evidence="15 16" key="1">
    <citation type="submission" date="2021-01" db="EMBL/GenBank/DDBJ databases">
        <title>Whole genome shotgun sequence of Asanoa siamensis NBRC 107932.</title>
        <authorList>
            <person name="Komaki H."/>
            <person name="Tamura T."/>
        </authorList>
    </citation>
    <scope>NUCLEOTIDE SEQUENCE [LARGE SCALE GENOMIC DNA]</scope>
    <source>
        <strain evidence="15 16">NBRC 107932</strain>
    </source>
</reference>
<evidence type="ECO:0000256" key="6">
    <source>
        <dbReference type="ARBA" id="ARBA00022833"/>
    </source>
</evidence>
<keyword evidence="3 11" id="KW-0227">DNA damage</keyword>
<evidence type="ECO:0000256" key="4">
    <source>
        <dbReference type="ARBA" id="ARBA00022771"/>
    </source>
</evidence>
<keyword evidence="4 13" id="KW-0863">Zinc-finger</keyword>
<dbReference type="Gene3D" id="3.30.230.10">
    <property type="match status" value="1"/>
</dbReference>
<evidence type="ECO:0000256" key="10">
    <source>
        <dbReference type="ARBA" id="ARBA00023204"/>
    </source>
</evidence>
<dbReference type="InterPro" id="IPR041166">
    <property type="entry name" value="Rubredoxin_2"/>
</dbReference>
<dbReference type="HAMAP" id="MF_01498">
    <property type="entry name" value="RadA_bact"/>
    <property type="match status" value="1"/>
</dbReference>
<evidence type="ECO:0000256" key="12">
    <source>
        <dbReference type="NCBIfam" id="TIGR00416"/>
    </source>
</evidence>
<dbReference type="PANTHER" id="PTHR32472">
    <property type="entry name" value="DNA REPAIR PROTEIN RADA"/>
    <property type="match status" value="1"/>
</dbReference>
<dbReference type="PROSITE" id="PS50162">
    <property type="entry name" value="RECA_2"/>
    <property type="match status" value="1"/>
</dbReference>
<keyword evidence="9 11" id="KW-0238">DNA-binding</keyword>
<protein>
    <recommendedName>
        <fullName evidence="11 12">DNA repair protein RadA</fullName>
    </recommendedName>
</protein>
<evidence type="ECO:0000256" key="13">
    <source>
        <dbReference type="RuleBase" id="RU003555"/>
    </source>
</evidence>
<evidence type="ECO:0000256" key="11">
    <source>
        <dbReference type="HAMAP-Rule" id="MF_01498"/>
    </source>
</evidence>
<keyword evidence="10 11" id="KW-0234">DNA repair</keyword>
<gene>
    <name evidence="11 15" type="primary">radA</name>
    <name evidence="15" type="ORF">Asi02nite_74190</name>
</gene>
<keyword evidence="7 11" id="KW-0067">ATP-binding</keyword>
<dbReference type="InterPro" id="IPR014721">
    <property type="entry name" value="Ribsml_uS5_D2-typ_fold_subgr"/>
</dbReference>
<dbReference type="Proteomes" id="UP000604117">
    <property type="component" value="Unassembled WGS sequence"/>
</dbReference>
<dbReference type="InterPro" id="IPR003593">
    <property type="entry name" value="AAA+_ATPase"/>
</dbReference>
<dbReference type="NCBIfam" id="TIGR00416">
    <property type="entry name" value="sms"/>
    <property type="match status" value="1"/>
</dbReference>
<evidence type="ECO:0000313" key="15">
    <source>
        <dbReference type="EMBL" id="GIF77901.1"/>
    </source>
</evidence>
<keyword evidence="1 11" id="KW-0479">Metal-binding</keyword>
<evidence type="ECO:0000256" key="7">
    <source>
        <dbReference type="ARBA" id="ARBA00022840"/>
    </source>
</evidence>
<comment type="function">
    <text evidence="13">DNA-dependent ATPase involved in processing of recombination intermediates, plays a role in repairing DNA breaks. Stimulates the branch migration of RecA-mediated strand transfer reactions, allowing the 3' invading strand to extend heteroduplex DNA faster. Binds ssDNA in the presence of ADP but not other nucleotides, has ATPase activity that is stimulated by ssDNA and various branched DNA structures, but inhibited by SSB. Does not have RecA's homology-searching function.</text>
</comment>
<keyword evidence="8 11" id="KW-0346">Stress response</keyword>
<evidence type="ECO:0000256" key="8">
    <source>
        <dbReference type="ARBA" id="ARBA00023016"/>
    </source>
</evidence>
<keyword evidence="6 13" id="KW-0862">Zinc</keyword>
<dbReference type="EMBL" id="BONE01000108">
    <property type="protein sequence ID" value="GIF77901.1"/>
    <property type="molecule type" value="Genomic_DNA"/>
</dbReference>
<dbReference type="SMART" id="SM00382">
    <property type="entry name" value="AAA"/>
    <property type="match status" value="1"/>
</dbReference>
<dbReference type="InterPro" id="IPR027417">
    <property type="entry name" value="P-loop_NTPase"/>
</dbReference>
<dbReference type="InterPro" id="IPR020588">
    <property type="entry name" value="RecA_ATP-bd"/>
</dbReference>
<dbReference type="InterPro" id="IPR004504">
    <property type="entry name" value="DNA_repair_RadA"/>
</dbReference>
<feature type="binding site" evidence="11">
    <location>
        <begin position="98"/>
        <end position="105"/>
    </location>
    <ligand>
        <name>ATP</name>
        <dbReference type="ChEBI" id="CHEBI:30616"/>
    </ligand>
</feature>
<feature type="domain" description="RecA family profile 1" evidence="14">
    <location>
        <begin position="69"/>
        <end position="218"/>
    </location>
</feature>
<accession>A0ABQ4D306</accession>
<keyword evidence="2 11" id="KW-0547">Nucleotide-binding</keyword>
<dbReference type="PANTHER" id="PTHR32472:SF10">
    <property type="entry name" value="DNA REPAIR PROTEIN RADA-LIKE PROTEIN"/>
    <property type="match status" value="1"/>
</dbReference>
<evidence type="ECO:0000256" key="3">
    <source>
        <dbReference type="ARBA" id="ARBA00022763"/>
    </source>
</evidence>
<sequence>MSSRAATRPAYVCDACGHQPPKWLGRCPECGEWGSVVESTTGPAVAGKVIATRLPAEPARPIATISAAPARARPTGVSELDRVLGGGFVPGAVVLLAGEPGVGKSTLLLDVAQRWAAAGDTPSLVISGEESVSQVRLRAERIGALDERLYLAAESDLSAVLGHLDAVKPGLLVLDSVQTISVPGEGVPGGVTQVRAVTAALVSVAKERGIATVLVGHVTKDGQVAGPRVLEHLVDVVLHFEGDKHSALRLVRGMKNRYGAADEVGCFEMHESGIASLADPSGMFLTRYAEPVPGTCVTVAMEGRRALVTEVQALIGAAVPGSPRRTVSGIDSARLAMVLAVLQTRTKQLTLHDREVFAATVGGIRVTEPAADLAMALAVASGGLNLAISPRLAAIGEVGLTGEVRRVGAVPRRLAEAARLGFRYALVPPDCGPAKTGVAAPGLRVEEVADLSSALQWAARLSAE</sequence>
<evidence type="ECO:0000256" key="9">
    <source>
        <dbReference type="ARBA" id="ARBA00023125"/>
    </source>
</evidence>
<evidence type="ECO:0000313" key="16">
    <source>
        <dbReference type="Proteomes" id="UP000604117"/>
    </source>
</evidence>
<dbReference type="SUPFAM" id="SSF54211">
    <property type="entry name" value="Ribosomal protein S5 domain 2-like"/>
    <property type="match status" value="1"/>
</dbReference>
<dbReference type="Gene3D" id="3.40.50.300">
    <property type="entry name" value="P-loop containing nucleotide triphosphate hydrolases"/>
    <property type="match status" value="1"/>
</dbReference>
<evidence type="ECO:0000256" key="2">
    <source>
        <dbReference type="ARBA" id="ARBA00022741"/>
    </source>
</evidence>
<comment type="domain">
    <text evidence="11">The middle region has homology to RecA with ATPase motifs including the RadA KNRFG motif, while the C-terminus is homologous to Lon protease.</text>
</comment>
<comment type="similarity">
    <text evidence="11 13">Belongs to the RecA family. RadA subfamily.</text>
</comment>